<reference evidence="2 3" key="1">
    <citation type="submission" date="2018-06" db="EMBL/GenBank/DDBJ databases">
        <authorList>
            <consortium name="Pathogen Informatics"/>
            <person name="Doyle S."/>
        </authorList>
    </citation>
    <scope>NUCLEOTIDE SEQUENCE [LARGE SCALE GENOMIC DNA]</scope>
    <source>
        <strain evidence="2 3">NCTC13315</strain>
    </source>
</reference>
<dbReference type="Gene3D" id="3.40.50.720">
    <property type="entry name" value="NAD(P)-binding Rossmann-like Domain"/>
    <property type="match status" value="1"/>
</dbReference>
<dbReference type="EC" id="1.5.1.7" evidence="2"/>
<dbReference type="PANTHER" id="PTHR43781">
    <property type="entry name" value="SACCHAROPINE DEHYDROGENASE"/>
    <property type="match status" value="1"/>
</dbReference>
<dbReference type="InterPro" id="IPR005097">
    <property type="entry name" value="Sacchrp_dh_NADP-bd"/>
</dbReference>
<accession>A0A378JP22</accession>
<organism evidence="2 3">
    <name type="scientific">Legionella beliardensis</name>
    <dbReference type="NCBI Taxonomy" id="91822"/>
    <lineage>
        <taxon>Bacteria</taxon>
        <taxon>Pseudomonadati</taxon>
        <taxon>Pseudomonadota</taxon>
        <taxon>Gammaproteobacteria</taxon>
        <taxon>Legionellales</taxon>
        <taxon>Legionellaceae</taxon>
        <taxon>Legionella</taxon>
    </lineage>
</organism>
<dbReference type="InterPro" id="IPR036291">
    <property type="entry name" value="NAD(P)-bd_dom_sf"/>
</dbReference>
<dbReference type="OrthoDB" id="4420885at2"/>
<keyword evidence="3" id="KW-1185">Reference proteome</keyword>
<proteinExistence type="predicted"/>
<dbReference type="AlphaFoldDB" id="A0A378JP22"/>
<name>A0A378JP22_9GAMM</name>
<sequence length="347" mass="38480">MEWIIYGANGYSGALIAREARARGMHPILAGRNEALVKKLADELELSYRIFGLNDIEEITQHLSNITLLLNCAGPFSKTSKSLIQACLNNHTHYLDITGEIDIFEYAQTCDNKAKEANILLCPGVGFDVIPTDCIAHMLKQVLPDAIQLTLGFDSKSHLSPGTTKTAIEGLAKGGRIRRNGQLIDVPLAYKTRSINFGNGEKLAMTIPWGDISTAYYSTRIPNIEVYIPASKRQIFIIKSINFIRWFFRFNFVQNWLKKKAAYRNGPDAEQRKQSTWVWGEVKNASGICKSARLKTANGYALTVTGSLMTVEFILNNNVKSGYTTPSLLLGDDAVTKLPGSSKIQLD</sequence>
<protein>
    <submittedName>
        <fullName evidence="2">Saccharopine dehydrogenase</fullName>
        <ecNumber evidence="2">1.5.1.7</ecNumber>
    </submittedName>
</protein>
<dbReference type="RefSeq" id="WP_115304253.1">
    <property type="nucleotide sequence ID" value="NZ_CAAAHO010000012.1"/>
</dbReference>
<evidence type="ECO:0000313" key="2">
    <source>
        <dbReference type="EMBL" id="STX55635.1"/>
    </source>
</evidence>
<dbReference type="PANTHER" id="PTHR43781:SF1">
    <property type="entry name" value="SACCHAROPINE DEHYDROGENASE"/>
    <property type="match status" value="1"/>
</dbReference>
<dbReference type="Proteomes" id="UP000254968">
    <property type="component" value="Unassembled WGS sequence"/>
</dbReference>
<keyword evidence="2" id="KW-0560">Oxidoreductase</keyword>
<dbReference type="GO" id="GO:0004754">
    <property type="term" value="F:saccharopine dehydrogenase (NAD+, L-lysine-forming) activity"/>
    <property type="evidence" value="ECO:0007669"/>
    <property type="project" value="UniProtKB-EC"/>
</dbReference>
<dbReference type="EMBL" id="UGNV01000004">
    <property type="protein sequence ID" value="STX55635.1"/>
    <property type="molecule type" value="Genomic_DNA"/>
</dbReference>
<evidence type="ECO:0000259" key="1">
    <source>
        <dbReference type="Pfam" id="PF03435"/>
    </source>
</evidence>
<evidence type="ECO:0000313" key="3">
    <source>
        <dbReference type="Proteomes" id="UP000254968"/>
    </source>
</evidence>
<gene>
    <name evidence="2" type="primary">lys</name>
    <name evidence="2" type="ORF">NCTC13315_03006</name>
</gene>
<dbReference type="SUPFAM" id="SSF51735">
    <property type="entry name" value="NAD(P)-binding Rossmann-fold domains"/>
    <property type="match status" value="1"/>
</dbReference>
<feature type="domain" description="Saccharopine dehydrogenase NADP binding" evidence="1">
    <location>
        <begin position="4"/>
        <end position="118"/>
    </location>
</feature>
<dbReference type="Pfam" id="PF03435">
    <property type="entry name" value="Sacchrp_dh_NADP"/>
    <property type="match status" value="1"/>
</dbReference>